<dbReference type="AlphaFoldDB" id="A0A5F9CS71"/>
<reference evidence="2 3" key="1">
    <citation type="journal article" date="2011" name="Nature">
        <title>A high-resolution map of human evolutionary constraint using 29 mammals.</title>
        <authorList>
            <person name="Lindblad-Toh K."/>
            <person name="Garber M."/>
            <person name="Zuk O."/>
            <person name="Lin M.F."/>
            <person name="Parker B.J."/>
            <person name="Washietl S."/>
            <person name="Kheradpour P."/>
            <person name="Ernst J."/>
            <person name="Jordan G."/>
            <person name="Mauceli E."/>
            <person name="Ward L.D."/>
            <person name="Lowe C.B."/>
            <person name="Holloway A.K."/>
            <person name="Clamp M."/>
            <person name="Gnerre S."/>
            <person name="Alfoldi J."/>
            <person name="Beal K."/>
            <person name="Chang J."/>
            <person name="Clawson H."/>
            <person name="Cuff J."/>
            <person name="Di Palma F."/>
            <person name="Fitzgerald S."/>
            <person name="Flicek P."/>
            <person name="Guttman M."/>
            <person name="Hubisz M.J."/>
            <person name="Jaffe D.B."/>
            <person name="Jungreis I."/>
            <person name="Kent W.J."/>
            <person name="Kostka D."/>
            <person name="Lara M."/>
            <person name="Martins A.L."/>
            <person name="Massingham T."/>
            <person name="Moltke I."/>
            <person name="Raney B.J."/>
            <person name="Rasmussen M.D."/>
            <person name="Robinson J."/>
            <person name="Stark A."/>
            <person name="Vilella A.J."/>
            <person name="Wen J."/>
            <person name="Xie X."/>
            <person name="Zody M.C."/>
            <person name="Baldwin J."/>
            <person name="Bloom T."/>
            <person name="Chin C.W."/>
            <person name="Heiman D."/>
            <person name="Nicol R."/>
            <person name="Nusbaum C."/>
            <person name="Young S."/>
            <person name="Wilkinson J."/>
            <person name="Worley K.C."/>
            <person name="Kovar C.L."/>
            <person name="Muzny D.M."/>
            <person name="Gibbs R.A."/>
            <person name="Cree A."/>
            <person name="Dihn H.H."/>
            <person name="Fowler G."/>
            <person name="Jhangiani S."/>
            <person name="Joshi V."/>
            <person name="Lee S."/>
            <person name="Lewis L.R."/>
            <person name="Nazareth L.V."/>
            <person name="Okwuonu G."/>
            <person name="Santibanez J."/>
            <person name="Warren W.C."/>
            <person name="Mardis E.R."/>
            <person name="Weinstock G.M."/>
            <person name="Wilson R.K."/>
            <person name="Delehaunty K."/>
            <person name="Dooling D."/>
            <person name="Fronik C."/>
            <person name="Fulton L."/>
            <person name="Fulton B."/>
            <person name="Graves T."/>
            <person name="Minx P."/>
            <person name="Sodergren E."/>
            <person name="Birney E."/>
            <person name="Margulies E.H."/>
            <person name="Herrero J."/>
            <person name="Green E.D."/>
            <person name="Haussler D."/>
            <person name="Siepel A."/>
            <person name="Goldman N."/>
            <person name="Pollard K.S."/>
            <person name="Pedersen J.S."/>
            <person name="Lander E.S."/>
            <person name="Kellis M."/>
        </authorList>
    </citation>
    <scope>NUCLEOTIDE SEQUENCE [LARGE SCALE GENOMIC DNA]</scope>
    <source>
        <strain evidence="3">Thorbecke</strain>
    </source>
</reference>
<reference evidence="2" key="3">
    <citation type="submission" date="2025-09" db="UniProtKB">
        <authorList>
            <consortium name="Ensembl"/>
        </authorList>
    </citation>
    <scope>IDENTIFICATION</scope>
    <source>
        <strain evidence="2">Thorbecke</strain>
    </source>
</reference>
<dbReference type="SUPFAM" id="SSF49830">
    <property type="entry name" value="ENV polyprotein, receptor-binding domain"/>
    <property type="match status" value="1"/>
</dbReference>
<keyword evidence="3" id="KW-1185">Reference proteome</keyword>
<evidence type="ECO:0008006" key="4">
    <source>
        <dbReference type="Google" id="ProtNLM"/>
    </source>
</evidence>
<dbReference type="SMR" id="A0A5F9CS71"/>
<evidence type="ECO:0000313" key="2">
    <source>
        <dbReference type="Ensembl" id="ENSOCUP00000036210.1"/>
    </source>
</evidence>
<dbReference type="Bgee" id="ENSOCUG00000032293">
    <property type="expression patterns" value="Expressed in embryo"/>
</dbReference>
<dbReference type="Gene3D" id="3.90.310.10">
    <property type="entry name" value="ENV polyprotein, receptor-binding domain"/>
    <property type="match status" value="1"/>
</dbReference>
<evidence type="ECO:0000313" key="3">
    <source>
        <dbReference type="Proteomes" id="UP000001811"/>
    </source>
</evidence>
<dbReference type="GeneTree" id="ENSGT01150000287137"/>
<reference evidence="2" key="2">
    <citation type="submission" date="2025-08" db="UniProtKB">
        <authorList>
            <consortium name="Ensembl"/>
        </authorList>
    </citation>
    <scope>IDENTIFICATION</scope>
    <source>
        <strain evidence="2">Thorbecke</strain>
    </source>
</reference>
<sequence length="281" mass="31429">TSDSSCGWWEWGVLPLACSNPHEPQLLTWEVISPIGRIAWSVQGTHTPGTWWPPLYPDVCQLVVGLDDWDLGDLDEVPLTRPHDPDNAHTHRGSGLPGCGLPDKRCLLRQLDYYVCPKDGRTRQQERQCGGLESLYCKAWGCETTGSVHWKPSSQWDWISVHRNYIPEGYTMCLFNPKVPGWCHSTPLCNPLNITFTNKGKELSTLAEWIKGRAWGLRYYVSGTDFGLWFTIRLKKTVAPVAVGPNPAVRPNPIPEVKPKPPFKPALTEAPSPKVTLPAVS</sequence>
<protein>
    <recommendedName>
        <fullName evidence="4">Envelope protein</fullName>
    </recommendedName>
</protein>
<feature type="compositionally biased region" description="Pro residues" evidence="1">
    <location>
        <begin position="248"/>
        <end position="264"/>
    </location>
</feature>
<dbReference type="InterPro" id="IPR018154">
    <property type="entry name" value="TLV/ENV_coat_polyprotein"/>
</dbReference>
<dbReference type="Pfam" id="PF00429">
    <property type="entry name" value="TLV_coat"/>
    <property type="match status" value="1"/>
</dbReference>
<evidence type="ECO:0000256" key="1">
    <source>
        <dbReference type="SAM" id="MobiDB-lite"/>
    </source>
</evidence>
<proteinExistence type="predicted"/>
<dbReference type="Ensembl" id="ENSOCUT00000045837.1">
    <property type="protein sequence ID" value="ENSOCUP00000036210.1"/>
    <property type="gene ID" value="ENSOCUG00000032293.1"/>
</dbReference>
<organism evidence="2 3">
    <name type="scientific">Oryctolagus cuniculus</name>
    <name type="common">Rabbit</name>
    <dbReference type="NCBI Taxonomy" id="9986"/>
    <lineage>
        <taxon>Eukaryota</taxon>
        <taxon>Metazoa</taxon>
        <taxon>Chordata</taxon>
        <taxon>Craniata</taxon>
        <taxon>Vertebrata</taxon>
        <taxon>Euteleostomi</taxon>
        <taxon>Mammalia</taxon>
        <taxon>Eutheria</taxon>
        <taxon>Euarchontoglires</taxon>
        <taxon>Glires</taxon>
        <taxon>Lagomorpha</taxon>
        <taxon>Leporidae</taxon>
        <taxon>Oryctolagus</taxon>
    </lineage>
</organism>
<dbReference type="InterPro" id="IPR008981">
    <property type="entry name" value="FMuLV_rcpt-bd"/>
</dbReference>
<dbReference type="InParanoid" id="A0A5F9CS71"/>
<name>A0A5F9CS71_RABIT</name>
<feature type="region of interest" description="Disordered" evidence="1">
    <location>
        <begin position="245"/>
        <end position="281"/>
    </location>
</feature>
<accession>A0A5F9CS71</accession>
<dbReference type="Proteomes" id="UP000001811">
    <property type="component" value="Unplaced"/>
</dbReference>